<gene>
    <name evidence="3" type="ORF">SAMN05444280_10165</name>
</gene>
<dbReference type="Gene3D" id="1.20.1280.290">
    <property type="match status" value="1"/>
</dbReference>
<accession>A0A1M6A4X8</accession>
<evidence type="ECO:0000313" key="3">
    <source>
        <dbReference type="EMBL" id="SHI31445.1"/>
    </source>
</evidence>
<dbReference type="Pfam" id="PF07578">
    <property type="entry name" value="LAB_N"/>
    <property type="match status" value="2"/>
</dbReference>
<evidence type="ECO:0000259" key="2">
    <source>
        <dbReference type="SMART" id="SM01259"/>
    </source>
</evidence>
<dbReference type="RefSeq" id="WP_073163862.1">
    <property type="nucleotide sequence ID" value="NZ_FQZE01000001.1"/>
</dbReference>
<dbReference type="SMART" id="SM01259">
    <property type="entry name" value="LAB_N"/>
    <property type="match status" value="2"/>
</dbReference>
<protein>
    <submittedName>
        <fullName evidence="3">Uncharacterized N-terminal domain of lipid-A-disaccharide synthase</fullName>
    </submittedName>
</protein>
<organism evidence="3 4">
    <name type="scientific">Tangfeifania diversioriginum</name>
    <dbReference type="NCBI Taxonomy" id="1168035"/>
    <lineage>
        <taxon>Bacteria</taxon>
        <taxon>Pseudomonadati</taxon>
        <taxon>Bacteroidota</taxon>
        <taxon>Bacteroidia</taxon>
        <taxon>Marinilabiliales</taxon>
        <taxon>Prolixibacteraceae</taxon>
        <taxon>Tangfeifania</taxon>
    </lineage>
</organism>
<dbReference type="InterPro" id="IPR011499">
    <property type="entry name" value="Lipid_A_biosynth_N"/>
</dbReference>
<feature type="transmembrane region" description="Helical" evidence="1">
    <location>
        <begin position="184"/>
        <end position="203"/>
    </location>
</feature>
<keyword evidence="4" id="KW-1185">Reference proteome</keyword>
<feature type="transmembrane region" description="Helical" evidence="1">
    <location>
        <begin position="6"/>
        <end position="26"/>
    </location>
</feature>
<dbReference type="STRING" id="1168035.SAMN05444280_10165"/>
<reference evidence="3 4" key="1">
    <citation type="submission" date="2016-11" db="EMBL/GenBank/DDBJ databases">
        <authorList>
            <person name="Jaros S."/>
            <person name="Januszkiewicz K."/>
            <person name="Wedrychowicz H."/>
        </authorList>
    </citation>
    <scope>NUCLEOTIDE SEQUENCE [LARGE SCALE GENOMIC DNA]</scope>
    <source>
        <strain evidence="3 4">DSM 27063</strain>
    </source>
</reference>
<dbReference type="OrthoDB" id="9793186at2"/>
<keyword evidence="1" id="KW-1133">Transmembrane helix</keyword>
<evidence type="ECO:0000256" key="1">
    <source>
        <dbReference type="SAM" id="Phobius"/>
    </source>
</evidence>
<feature type="domain" description="Lipid A biosynthesis N-terminal" evidence="2">
    <location>
        <begin position="9"/>
        <end position="80"/>
    </location>
</feature>
<proteinExistence type="predicted"/>
<name>A0A1M6A4X8_9BACT</name>
<dbReference type="GO" id="GO:0008915">
    <property type="term" value="F:lipid-A-disaccharide synthase activity"/>
    <property type="evidence" value="ECO:0007669"/>
    <property type="project" value="InterPro"/>
</dbReference>
<sequence>MSDILIYAIGFLSQILFFARNIAQWFLSEKEGEVISPVVYWQISLAASILMLTYGILRNDFAIVLGQIIVYMIYIRNLQLKKAWKLMHPATRILAIVIPLSYIGWLMFSSTHNFSSILKNENVPLLLMIWGSAGQVIFTFRFIYQWIYSERRKNSFLPLGFWVISTIGSLMIFTYAIYRLDPVLFAAHSLGLFIYVRNILLHLGKGSLFSRLNNIPFINKLIQKVSDKIK</sequence>
<dbReference type="GO" id="GO:0009245">
    <property type="term" value="P:lipid A biosynthetic process"/>
    <property type="evidence" value="ECO:0007669"/>
    <property type="project" value="InterPro"/>
</dbReference>
<keyword evidence="1" id="KW-0472">Membrane</keyword>
<feature type="transmembrane region" description="Helical" evidence="1">
    <location>
        <begin position="90"/>
        <end position="108"/>
    </location>
</feature>
<evidence type="ECO:0000313" key="4">
    <source>
        <dbReference type="Proteomes" id="UP000184050"/>
    </source>
</evidence>
<feature type="transmembrane region" description="Helical" evidence="1">
    <location>
        <begin position="156"/>
        <end position="178"/>
    </location>
</feature>
<keyword evidence="1" id="KW-0812">Transmembrane</keyword>
<feature type="transmembrane region" description="Helical" evidence="1">
    <location>
        <begin position="61"/>
        <end position="78"/>
    </location>
</feature>
<dbReference type="Proteomes" id="UP000184050">
    <property type="component" value="Unassembled WGS sequence"/>
</dbReference>
<feature type="transmembrane region" description="Helical" evidence="1">
    <location>
        <begin position="123"/>
        <end position="144"/>
    </location>
</feature>
<dbReference type="AlphaFoldDB" id="A0A1M6A4X8"/>
<feature type="transmembrane region" description="Helical" evidence="1">
    <location>
        <begin position="38"/>
        <end position="55"/>
    </location>
</feature>
<dbReference type="EMBL" id="FQZE01000001">
    <property type="protein sequence ID" value="SHI31445.1"/>
    <property type="molecule type" value="Genomic_DNA"/>
</dbReference>
<feature type="domain" description="Lipid A biosynthesis N-terminal" evidence="2">
    <location>
        <begin position="130"/>
        <end position="201"/>
    </location>
</feature>
<dbReference type="GO" id="GO:0016020">
    <property type="term" value="C:membrane"/>
    <property type="evidence" value="ECO:0007669"/>
    <property type="project" value="GOC"/>
</dbReference>